<protein>
    <submittedName>
        <fullName evidence="2">Domain of uncharacterized function (DUF955)</fullName>
    </submittedName>
</protein>
<evidence type="ECO:0000313" key="2">
    <source>
        <dbReference type="EMBL" id="CUQ18138.1"/>
    </source>
</evidence>
<dbReference type="RefSeq" id="WP_057573090.1">
    <property type="nucleotide sequence ID" value="NZ_CATYWZ010000158.1"/>
</dbReference>
<dbReference type="Gene3D" id="1.10.10.2910">
    <property type="match status" value="1"/>
</dbReference>
<reference evidence="2 3" key="1">
    <citation type="submission" date="2015-09" db="EMBL/GenBank/DDBJ databases">
        <authorList>
            <consortium name="Pathogen Informatics"/>
        </authorList>
    </citation>
    <scope>NUCLEOTIDE SEQUENCE [LARGE SCALE GENOMIC DNA]</scope>
    <source>
        <strain evidence="2 3">2789STDY5834865</strain>
    </source>
</reference>
<evidence type="ECO:0000313" key="3">
    <source>
        <dbReference type="Proteomes" id="UP000095512"/>
    </source>
</evidence>
<feature type="domain" description="IrrE N-terminal-like" evidence="1">
    <location>
        <begin position="60"/>
        <end position="141"/>
    </location>
</feature>
<sequence>MSKEIELTALQIENVRKKADETRKLFGIFGDVPIANDIFMLLEKNNIILCEYPFEASEGSHTDATLTRFETRDEPIMFIGLNTSLYYDQQIFALAHELYHFKTKTGKSYTEEENEDPLLEKQADRFAAELLLPSGTLHSRVVSEFKSEMINEALYLRTLRFIARLQCEWWLPYHAIVNRLYEEKYINKSFYENLYAMNDRDDKSVYCRIFKTLDPEKYALLNSRTLRKGVSNAALETILLNYEDGEVPDDEFVELLMLFGKSPEDLGYELTVSPDDLDDLNDLFEGGEQDEC</sequence>
<dbReference type="InterPro" id="IPR010359">
    <property type="entry name" value="IrrE_HExxH"/>
</dbReference>
<dbReference type="PANTHER" id="PTHR43236:SF2">
    <property type="entry name" value="BLL0069 PROTEIN"/>
    <property type="match status" value="1"/>
</dbReference>
<accession>A0A174UDR8</accession>
<dbReference type="Proteomes" id="UP000095512">
    <property type="component" value="Unassembled WGS sequence"/>
</dbReference>
<dbReference type="PANTHER" id="PTHR43236">
    <property type="entry name" value="ANTITOXIN HIGA1"/>
    <property type="match status" value="1"/>
</dbReference>
<dbReference type="Pfam" id="PF06114">
    <property type="entry name" value="Peptidase_M78"/>
    <property type="match status" value="1"/>
</dbReference>
<name>A0A174UDR8_9FIRM</name>
<gene>
    <name evidence="2" type="ORF">ERS852480_05078</name>
</gene>
<evidence type="ECO:0000259" key="1">
    <source>
        <dbReference type="Pfam" id="PF06114"/>
    </source>
</evidence>
<dbReference type="InterPro" id="IPR052345">
    <property type="entry name" value="Rad_response_metalloprotease"/>
</dbReference>
<dbReference type="AlphaFoldDB" id="A0A174UDR8"/>
<proteinExistence type="predicted"/>
<organism evidence="2 3">
    <name type="scientific">Enterocloster clostridioformis</name>
    <dbReference type="NCBI Taxonomy" id="1531"/>
    <lineage>
        <taxon>Bacteria</taxon>
        <taxon>Bacillati</taxon>
        <taxon>Bacillota</taxon>
        <taxon>Clostridia</taxon>
        <taxon>Lachnospirales</taxon>
        <taxon>Lachnospiraceae</taxon>
        <taxon>Enterocloster</taxon>
    </lineage>
</organism>
<dbReference type="EMBL" id="CZAB01000105">
    <property type="protein sequence ID" value="CUQ18138.1"/>
    <property type="molecule type" value="Genomic_DNA"/>
</dbReference>